<reference evidence="3" key="1">
    <citation type="submission" date="2017-02" db="EMBL/GenBank/DDBJ databases">
        <title>Comparative genomics and description of representatives of a novel lineage of planctomycetes thriving in anoxic sediments.</title>
        <authorList>
            <person name="Spring S."/>
            <person name="Bunk B."/>
            <person name="Sproer C."/>
        </authorList>
    </citation>
    <scope>NUCLEOTIDE SEQUENCE [LARGE SCALE GENOMIC DNA]</scope>
    <source>
        <strain evidence="3">SM-Chi-D1</strain>
    </source>
</reference>
<keyword evidence="3" id="KW-1185">Reference proteome</keyword>
<dbReference type="STRING" id="1851148.SMSP2_02608"/>
<gene>
    <name evidence="2" type="ORF">SMSP2_02608</name>
</gene>
<dbReference type="EMBL" id="CP019646">
    <property type="protein sequence ID" value="AQQ72227.1"/>
    <property type="molecule type" value="Genomic_DNA"/>
</dbReference>
<dbReference type="Proteomes" id="UP000188181">
    <property type="component" value="Chromosome"/>
</dbReference>
<dbReference type="InterPro" id="IPR036439">
    <property type="entry name" value="Dockerin_dom_sf"/>
</dbReference>
<keyword evidence="1" id="KW-0732">Signal</keyword>
<accession>A0A1Q2MIU1</accession>
<dbReference type="Gene3D" id="2.60.120.260">
    <property type="entry name" value="Galactose-binding domain-like"/>
    <property type="match status" value="1"/>
</dbReference>
<evidence type="ECO:0000313" key="3">
    <source>
        <dbReference type="Proteomes" id="UP000188181"/>
    </source>
</evidence>
<dbReference type="Gene3D" id="1.10.1330.10">
    <property type="entry name" value="Dockerin domain"/>
    <property type="match status" value="1"/>
</dbReference>
<dbReference type="OrthoDB" id="9761704at2"/>
<protein>
    <submittedName>
        <fullName evidence="2">ADP-ribosylglycohydrolase</fullName>
    </submittedName>
</protein>
<organism evidence="2 3">
    <name type="scientific">Limihaloglobus sulfuriphilus</name>
    <dbReference type="NCBI Taxonomy" id="1851148"/>
    <lineage>
        <taxon>Bacteria</taxon>
        <taxon>Pseudomonadati</taxon>
        <taxon>Planctomycetota</taxon>
        <taxon>Phycisphaerae</taxon>
        <taxon>Sedimentisphaerales</taxon>
        <taxon>Sedimentisphaeraceae</taxon>
        <taxon>Limihaloglobus</taxon>
    </lineage>
</organism>
<dbReference type="InterPro" id="IPR018247">
    <property type="entry name" value="EF_Hand_1_Ca_BS"/>
</dbReference>
<dbReference type="InterPro" id="IPR036705">
    <property type="entry name" value="Ribosyl_crysJ1_sf"/>
</dbReference>
<dbReference type="InterPro" id="IPR005502">
    <property type="entry name" value="Ribosyl_crysJ1"/>
</dbReference>
<name>A0A1Q2MIU1_9BACT</name>
<sequence length="628" mass="69117" precursor="true">MLRKIIMVTLALSAAAVSAETITRSDVIDRIEGMWLGQIVANMAGRATEGKYSGSYPNPAESVPWVLKGPEESWPADDDTDIEYIALDTLETCGINPSAGQLASQWLDHITSSGIYISNRQAWYLMGDGFLPPETGSRNYNMHWYSIDCQITNEIIGAINPGLAQHAIETTRKFALMSNEGFPVHAAQFYSCMYSNAYFQSDIRTLIDEALEIIPHTSRSYQVVQDVLTWYDEDMLDGTPDWRSLRQKLYDYYGSGPYAMGRYYNWIESTVNLGATVMSLLYGGGDYKETVQIGILAGWDCDCNPATAGGIIGIINGRSGLPQDLFGPDVCSNVYSQTYRVNLPLSETIESIANRAADIAEINIVANGGTVTVAEDDYIYDIPLQNSLSGDFPVSQSDGPKGLVAEALTEGIDVSPDAAKNNQNPDNDRYNLNSIIDGVATNVHNGVRPYWSYGSEVDRDWYSLNFSQPVIINSVTFYEGDIVWGGINTYVASDSSRGGYFEDLTVEFLDDGQYVEVSGLIQSEPLIRTKMYQIIRFDFDSVITSSVRIIGTAGGSQKYTTILELEAGGSVDTFYGDFDKSGSVDNLDFAVLALNWGYGGSAAVDYNDDGFIDSFELIVFAENWMSTR</sequence>
<dbReference type="SUPFAM" id="SSF101478">
    <property type="entry name" value="ADP-ribosylglycohydrolase"/>
    <property type="match status" value="1"/>
</dbReference>
<feature type="chain" id="PRO_5011958831" evidence="1">
    <location>
        <begin position="20"/>
        <end position="628"/>
    </location>
</feature>
<proteinExistence type="predicted"/>
<dbReference type="Gene3D" id="1.10.4080.10">
    <property type="entry name" value="ADP-ribosylation/Crystallin J1"/>
    <property type="match status" value="1"/>
</dbReference>
<dbReference type="GO" id="GO:0016787">
    <property type="term" value="F:hydrolase activity"/>
    <property type="evidence" value="ECO:0007669"/>
    <property type="project" value="UniProtKB-KW"/>
</dbReference>
<dbReference type="RefSeq" id="WP_146684439.1">
    <property type="nucleotide sequence ID" value="NZ_CP019646.1"/>
</dbReference>
<dbReference type="AlphaFoldDB" id="A0A1Q2MIU1"/>
<dbReference type="GO" id="GO:0000272">
    <property type="term" value="P:polysaccharide catabolic process"/>
    <property type="evidence" value="ECO:0007669"/>
    <property type="project" value="InterPro"/>
</dbReference>
<dbReference type="Pfam" id="PF03747">
    <property type="entry name" value="ADP_ribosyl_GH"/>
    <property type="match status" value="1"/>
</dbReference>
<keyword evidence="2" id="KW-0378">Hydrolase</keyword>
<evidence type="ECO:0000313" key="2">
    <source>
        <dbReference type="EMBL" id="AQQ72227.1"/>
    </source>
</evidence>
<evidence type="ECO:0000256" key="1">
    <source>
        <dbReference type="SAM" id="SignalP"/>
    </source>
</evidence>
<feature type="signal peptide" evidence="1">
    <location>
        <begin position="1"/>
        <end position="19"/>
    </location>
</feature>
<dbReference type="KEGG" id="pbas:SMSP2_02608"/>
<dbReference type="PROSITE" id="PS00018">
    <property type="entry name" value="EF_HAND_1"/>
    <property type="match status" value="2"/>
</dbReference>